<evidence type="ECO:0000256" key="1">
    <source>
        <dbReference type="ARBA" id="ARBA00004613"/>
    </source>
</evidence>
<evidence type="ECO:0000256" key="3">
    <source>
        <dbReference type="ARBA" id="ARBA00022729"/>
    </source>
</evidence>
<dbReference type="GO" id="GO:0006508">
    <property type="term" value="P:proteolysis"/>
    <property type="evidence" value="ECO:0007669"/>
    <property type="project" value="TreeGrafter"/>
</dbReference>
<organism evidence="7 8">
    <name type="scientific">Alosa alosa</name>
    <name type="common">allis shad</name>
    <dbReference type="NCBI Taxonomy" id="278164"/>
    <lineage>
        <taxon>Eukaryota</taxon>
        <taxon>Metazoa</taxon>
        <taxon>Chordata</taxon>
        <taxon>Craniata</taxon>
        <taxon>Vertebrata</taxon>
        <taxon>Euteleostomi</taxon>
        <taxon>Actinopterygii</taxon>
        <taxon>Neopterygii</taxon>
        <taxon>Teleostei</taxon>
        <taxon>Clupei</taxon>
        <taxon>Clupeiformes</taxon>
        <taxon>Clupeoidei</taxon>
        <taxon>Clupeidae</taxon>
        <taxon>Alosa</taxon>
    </lineage>
</organism>
<dbReference type="Pfam" id="PF08686">
    <property type="entry name" value="PLAC"/>
    <property type="match status" value="1"/>
</dbReference>
<dbReference type="InterPro" id="IPR036383">
    <property type="entry name" value="TSP1_rpt_sf"/>
</dbReference>
<keyword evidence="4" id="KW-0677">Repeat</keyword>
<reference evidence="7 8" key="1">
    <citation type="submission" date="2020-10" db="EMBL/GenBank/DDBJ databases">
        <title>Chromosome-scale genome assembly of the Allis shad, Alosa alosa.</title>
        <authorList>
            <person name="Margot Z."/>
            <person name="Christophe K."/>
            <person name="Cabau C."/>
            <person name="Louis A."/>
            <person name="Berthelot C."/>
            <person name="Parey E."/>
            <person name="Roest Crollius H."/>
            <person name="Montfort J."/>
            <person name="Robinson-Rechavi M."/>
            <person name="Bucao C."/>
            <person name="Bouchez O."/>
            <person name="Gislard M."/>
            <person name="Lluch J."/>
            <person name="Milhes M."/>
            <person name="Lampietro C."/>
            <person name="Lopez Roques C."/>
            <person name="Donnadieu C."/>
            <person name="Braasch I."/>
            <person name="Desvignes T."/>
            <person name="Postlethwait J."/>
            <person name="Bobe J."/>
            <person name="Guiguen Y."/>
        </authorList>
    </citation>
    <scope>NUCLEOTIDE SEQUENCE [LARGE SCALE GENOMIC DNA]</scope>
    <source>
        <strain evidence="7">M-15738</strain>
        <tissue evidence="7">Blood</tissue>
    </source>
</reference>
<evidence type="ECO:0000259" key="6">
    <source>
        <dbReference type="PROSITE" id="PS50900"/>
    </source>
</evidence>
<dbReference type="GO" id="GO:0030198">
    <property type="term" value="P:extracellular matrix organization"/>
    <property type="evidence" value="ECO:0007669"/>
    <property type="project" value="TreeGrafter"/>
</dbReference>
<dbReference type="FunFam" id="2.20.100.10:FF:000005">
    <property type="entry name" value="ADAM metallopeptidase with thrombospondin type 1 motif 9"/>
    <property type="match status" value="2"/>
</dbReference>
<evidence type="ECO:0000256" key="5">
    <source>
        <dbReference type="SAM" id="SignalP"/>
    </source>
</evidence>
<dbReference type="FunFam" id="2.60.120.830:FF:000001">
    <property type="entry name" value="A disintegrin and metalloproteinase with thrombospondin motifs 1"/>
    <property type="match status" value="1"/>
</dbReference>
<dbReference type="Gene3D" id="2.20.100.10">
    <property type="entry name" value="Thrombospondin type-1 (TSP1) repeat"/>
    <property type="match status" value="6"/>
</dbReference>
<gene>
    <name evidence="7" type="ORF">AALO_G00013270</name>
</gene>
<sequence>MAQLKQQQWLRCSLQLTLILCLRCPAGRAAPQDARFYPTPQQECVGSRPDVCGVCAGNGSSCELVSGTFSRFALSVGYHKVLEIPSGAHRIKIQETVKSSNYLALRTATGQSVINGDWAIDRPGQFQAAGTQFTYRRPNEIRSRAGESITAQGPLNQDLHLYVIYQQPNPSINYQYILPKLHLLDTESTYNSTHSHILPLVETHAVDESDNLVPSNSVTLPLYTWVAMTTTPCKLHLWHSINYQYILPKLHLLDTESTYNSTHSHILPLVETHAVDESDNLVPSNSVTLPLYTWVAMTTTPCSSTCGTGKRQIFFSCVERATQTTVSGDFCNHSVRPVPQEETCSIQHCPAFWDVGEWSECSRTCGLGLQHRQVLCRQTQAHHGNITSIITVETQQCGHTERPETSVPCQLQICSEWQIRTEWTECSVPCGVGQRSREVVCVSNLGDVDADDQCNLALKPPHLQNCDMGPCARSWYFSTWSQRCSADCGVGWRSRTVVCVDSAVSALPLDGCEGERPAELSTCDLGSCQHRVEWYTGPWGQCSSECGSGTQSRGVLCVLQGQGQLEVTSETNCSHLPRPPDTQPCHLSTCRTQWYLTDWSSCSRSCGGGYRVREVRCLTDDLTPSDGCDPSLAPESGEECNTQPCQPERDESCQDLYFNCELVVQAQLCVYDYYRTTCCASCSRASKKDSRHALR</sequence>
<dbReference type="PANTHER" id="PTHR13723:SF316">
    <property type="entry name" value="LONELY HEART, ISOFORM A"/>
    <property type="match status" value="1"/>
</dbReference>
<protein>
    <recommendedName>
        <fullName evidence="6">PLAC domain-containing protein</fullName>
    </recommendedName>
</protein>
<dbReference type="GO" id="GO:0004222">
    <property type="term" value="F:metalloendopeptidase activity"/>
    <property type="evidence" value="ECO:0007669"/>
    <property type="project" value="TreeGrafter"/>
</dbReference>
<keyword evidence="2" id="KW-0964">Secreted</keyword>
<dbReference type="AlphaFoldDB" id="A0AAV6HLH7"/>
<dbReference type="PANTHER" id="PTHR13723">
    <property type="entry name" value="ADAMTS A DISINTEGRIN AND METALLOPROTEASE WITH THROMBOSPONDIN MOTIFS PROTEASE"/>
    <property type="match status" value="1"/>
</dbReference>
<comment type="subcellular location">
    <subcellularLocation>
        <location evidence="1">Secreted</location>
    </subcellularLocation>
</comment>
<evidence type="ECO:0000313" key="7">
    <source>
        <dbReference type="EMBL" id="KAG5286297.1"/>
    </source>
</evidence>
<comment type="caution">
    <text evidence="7">The sequence shown here is derived from an EMBL/GenBank/DDBJ whole genome shotgun (WGS) entry which is preliminary data.</text>
</comment>
<dbReference type="GO" id="GO:0005576">
    <property type="term" value="C:extracellular region"/>
    <property type="evidence" value="ECO:0007669"/>
    <property type="project" value="UniProtKB-SubCell"/>
</dbReference>
<dbReference type="SMART" id="SM00209">
    <property type="entry name" value="TSP1"/>
    <property type="match status" value="6"/>
</dbReference>
<dbReference type="GO" id="GO:0031012">
    <property type="term" value="C:extracellular matrix"/>
    <property type="evidence" value="ECO:0007669"/>
    <property type="project" value="TreeGrafter"/>
</dbReference>
<evidence type="ECO:0000313" key="8">
    <source>
        <dbReference type="Proteomes" id="UP000823561"/>
    </source>
</evidence>
<dbReference type="InterPro" id="IPR010909">
    <property type="entry name" value="PLAC"/>
</dbReference>
<dbReference type="SUPFAM" id="SSF82895">
    <property type="entry name" value="TSP-1 type 1 repeat"/>
    <property type="match status" value="6"/>
</dbReference>
<dbReference type="Gene3D" id="2.60.120.830">
    <property type="match status" value="1"/>
</dbReference>
<dbReference type="InterPro" id="IPR010294">
    <property type="entry name" value="ADAMTS_spacer1"/>
</dbReference>
<keyword evidence="3 5" id="KW-0732">Signal</keyword>
<evidence type="ECO:0000256" key="4">
    <source>
        <dbReference type="ARBA" id="ARBA00022737"/>
    </source>
</evidence>
<dbReference type="EMBL" id="JADWDJ010000001">
    <property type="protein sequence ID" value="KAG5286297.1"/>
    <property type="molecule type" value="Genomic_DNA"/>
</dbReference>
<feature type="signal peptide" evidence="5">
    <location>
        <begin position="1"/>
        <end position="29"/>
    </location>
</feature>
<dbReference type="PROSITE" id="PS50900">
    <property type="entry name" value="PLAC"/>
    <property type="match status" value="1"/>
</dbReference>
<dbReference type="InterPro" id="IPR000884">
    <property type="entry name" value="TSP1_rpt"/>
</dbReference>
<dbReference type="PROSITE" id="PS50092">
    <property type="entry name" value="TSP1"/>
    <property type="match status" value="5"/>
</dbReference>
<keyword evidence="8" id="KW-1185">Reference proteome</keyword>
<dbReference type="InterPro" id="IPR050439">
    <property type="entry name" value="ADAMTS_ADAMTS-like"/>
</dbReference>
<dbReference type="Proteomes" id="UP000823561">
    <property type="component" value="Chromosome 1"/>
</dbReference>
<proteinExistence type="predicted"/>
<accession>A0AAV6HLH7</accession>
<evidence type="ECO:0000256" key="2">
    <source>
        <dbReference type="ARBA" id="ARBA00022525"/>
    </source>
</evidence>
<name>A0AAV6HLH7_9TELE</name>
<feature type="domain" description="PLAC" evidence="6">
    <location>
        <begin position="649"/>
        <end position="686"/>
    </location>
</feature>
<dbReference type="Pfam" id="PF19030">
    <property type="entry name" value="TSP1_ADAMTS"/>
    <property type="match status" value="6"/>
</dbReference>
<dbReference type="Pfam" id="PF05986">
    <property type="entry name" value="ADAMTS_spacer1"/>
    <property type="match status" value="1"/>
</dbReference>
<feature type="chain" id="PRO_5044000460" description="PLAC domain-containing protein" evidence="5">
    <location>
        <begin position="30"/>
        <end position="695"/>
    </location>
</feature>